<dbReference type="Proteomes" id="UP000192266">
    <property type="component" value="Unassembled WGS sequence"/>
</dbReference>
<evidence type="ECO:0000256" key="1">
    <source>
        <dbReference type="SAM" id="Phobius"/>
    </source>
</evidence>
<feature type="transmembrane region" description="Helical" evidence="1">
    <location>
        <begin position="69"/>
        <end position="92"/>
    </location>
</feature>
<keyword evidence="3" id="KW-0378">Hydrolase</keyword>
<keyword evidence="1" id="KW-0472">Membrane</keyword>
<protein>
    <submittedName>
        <fullName evidence="3">Endonuclease/exonuclease/phosphatase</fullName>
    </submittedName>
</protein>
<feature type="domain" description="Endonuclease/exonuclease/phosphatase" evidence="2">
    <location>
        <begin position="117"/>
        <end position="324"/>
    </location>
</feature>
<keyword evidence="3" id="KW-0540">Nuclease</keyword>
<dbReference type="InterPro" id="IPR036691">
    <property type="entry name" value="Endo/exonu/phosph_ase_sf"/>
</dbReference>
<keyword evidence="4" id="KW-1185">Reference proteome</keyword>
<feature type="transmembrane region" description="Helical" evidence="1">
    <location>
        <begin position="7"/>
        <end position="27"/>
    </location>
</feature>
<dbReference type="SUPFAM" id="SSF56219">
    <property type="entry name" value="DNase I-like"/>
    <property type="match status" value="1"/>
</dbReference>
<dbReference type="AlphaFoldDB" id="A0A1W1W4P6"/>
<dbReference type="RefSeq" id="WP_084447727.1">
    <property type="nucleotide sequence ID" value="NZ_FWWW01000100.1"/>
</dbReference>
<dbReference type="STRING" id="645990.SAMN00120144_1975"/>
<sequence length="339" mass="38196">MQRIAILFRYLLAAVGTAALLLTLLSVGPELVWWIQVLNFPRLQLLLIHAVVLVGLLAVGGQRHRGARLLLVLGTGVGLALQASFILPYTVLGKKTVPDARPAVADSRAFRLRLLVINVLMHNRQTAPLRQLVQTTRPDVLLALETDARWARELRELRPLYPYQLELPRDNTYGMVLYSRLPLEGTRVKYLEHPGVPSIHTSLRLPDGRLIAFHGVHPPPPVPLEYLKDKTHYKEVALLKVGDMVRQTQRPAIVAGDFNDVSWSFTTRMFEAGGKLRNVRLGRGLYNSFRATSLIMRWPLDHIFVTRHFQVAELKRLPGIGSDHFPIYAELVLNEPAAP</sequence>
<keyword evidence="3" id="KW-0269">Exonuclease</keyword>
<keyword evidence="1" id="KW-0812">Transmembrane</keyword>
<feature type="transmembrane region" description="Helical" evidence="1">
    <location>
        <begin position="33"/>
        <end position="57"/>
    </location>
</feature>
<evidence type="ECO:0000313" key="3">
    <source>
        <dbReference type="EMBL" id="SMC00361.1"/>
    </source>
</evidence>
<dbReference type="Gene3D" id="3.60.10.10">
    <property type="entry name" value="Endonuclease/exonuclease/phosphatase"/>
    <property type="match status" value="1"/>
</dbReference>
<dbReference type="Pfam" id="PF03372">
    <property type="entry name" value="Exo_endo_phos"/>
    <property type="match status" value="1"/>
</dbReference>
<dbReference type="GO" id="GO:0004527">
    <property type="term" value="F:exonuclease activity"/>
    <property type="evidence" value="ECO:0007669"/>
    <property type="project" value="UniProtKB-KW"/>
</dbReference>
<dbReference type="GO" id="GO:0004519">
    <property type="term" value="F:endonuclease activity"/>
    <property type="evidence" value="ECO:0007669"/>
    <property type="project" value="UniProtKB-KW"/>
</dbReference>
<dbReference type="InterPro" id="IPR005135">
    <property type="entry name" value="Endo/exonuclease/phosphatase"/>
</dbReference>
<name>A0A1W1W4P6_9BACT</name>
<proteinExistence type="predicted"/>
<evidence type="ECO:0000259" key="2">
    <source>
        <dbReference type="Pfam" id="PF03372"/>
    </source>
</evidence>
<keyword evidence="1" id="KW-1133">Transmembrane helix</keyword>
<dbReference type="OrthoDB" id="9796594at2"/>
<keyword evidence="3" id="KW-0255">Endonuclease</keyword>
<accession>A0A1W1W4P6</accession>
<gene>
    <name evidence="3" type="ORF">SAMN00120144_1975</name>
</gene>
<dbReference type="EMBL" id="FWWW01000100">
    <property type="protein sequence ID" value="SMC00361.1"/>
    <property type="molecule type" value="Genomic_DNA"/>
</dbReference>
<reference evidence="3 4" key="1">
    <citation type="submission" date="2017-04" db="EMBL/GenBank/DDBJ databases">
        <authorList>
            <person name="Afonso C.L."/>
            <person name="Miller P.J."/>
            <person name="Scott M.A."/>
            <person name="Spackman E."/>
            <person name="Goraichik I."/>
            <person name="Dimitrov K.M."/>
            <person name="Suarez D.L."/>
            <person name="Swayne D.E."/>
        </authorList>
    </citation>
    <scope>NUCLEOTIDE SEQUENCE [LARGE SCALE GENOMIC DNA]</scope>
    <source>
        <strain evidence="3 4">DSM 11622</strain>
    </source>
</reference>
<evidence type="ECO:0000313" key="4">
    <source>
        <dbReference type="Proteomes" id="UP000192266"/>
    </source>
</evidence>
<organism evidence="3 4">
    <name type="scientific">Hymenobacter roseosalivarius DSM 11622</name>
    <dbReference type="NCBI Taxonomy" id="645990"/>
    <lineage>
        <taxon>Bacteria</taxon>
        <taxon>Pseudomonadati</taxon>
        <taxon>Bacteroidota</taxon>
        <taxon>Cytophagia</taxon>
        <taxon>Cytophagales</taxon>
        <taxon>Hymenobacteraceae</taxon>
        <taxon>Hymenobacter</taxon>
    </lineage>
</organism>